<dbReference type="InterPro" id="IPR045302">
    <property type="entry name" value="NHL2_NHL_rpt_dom"/>
</dbReference>
<sequence>MTAQQHSASSAPTAPGEARATSAEEAPSASAPRSRGPRLRAPELTGRRWINTGGQELSLADLRGKIVLLDFWTFCCINCLHVLDELRPLEEKYGDVLVTIGVHSPKFEFERTVEAVDQAVERYQVEHIVLDDPDLVTWQAYTARAWPTLALIDPEGYLVASLSGEGHSAGLASLIEDLAAEHEAKGTLHRGDGPYVPPAPAERDLSYPGKVIRLHDVPGHEGNLLVADSGHHSLVEYDPTGARILQRIGTGERGSTDGGLAEAQFSEPGGLTELSRELAEQLGYDLVVADTVNHLLRGVRLGVAPTEAGAEAGSPAAADSAEAASRRESGSVTTLAGTGAQFMVGANDNVTDEPGAQAPFDAPATGIKLSSPWDVLWVPQTQKVVVAMAGNHTLWEFDPLTARIRQLAGTMNEGLRDADSGETAWFAQTSGLALAADGSVLLADSETSALRTLDPASGAVSTQVGVGLFDFGFQDGPAAEARLQHPLGVAALPDGSVAIADTYNGAVRRYDPVKNEVTTLARGLAEPSDILVVRAGDETGPAGAGASGVGTAASGTGTPRGEGAGAGEAHLLVVESAAHQLTAVTIPKEAQVVAEGAQQSSRPATEIGTGHLDLEVAFTVPKGQKLDDRWGDPTHLQVSSTPPELIAEGAGGEDGLTRTVRFNPEITSGVLHITVRAAACDGEPGGEIPLHAACHLYQQDWGIPVNLVDGGETALRLDLRGTD</sequence>
<dbReference type="Pfam" id="PF13905">
    <property type="entry name" value="Thioredoxin_8"/>
    <property type="match status" value="1"/>
</dbReference>
<dbReference type="InterPro" id="IPR001258">
    <property type="entry name" value="NHL_repeat"/>
</dbReference>
<dbReference type="PANTHER" id="PTHR46388">
    <property type="entry name" value="NHL REPEAT-CONTAINING PROTEIN 2"/>
    <property type="match status" value="1"/>
</dbReference>
<keyword evidence="5" id="KW-1185">Reference proteome</keyword>
<dbReference type="InterPro" id="IPR012336">
    <property type="entry name" value="Thioredoxin-like_fold"/>
</dbReference>
<evidence type="ECO:0000256" key="1">
    <source>
        <dbReference type="ARBA" id="ARBA00022737"/>
    </source>
</evidence>
<dbReference type="SUPFAM" id="SSF52833">
    <property type="entry name" value="Thioredoxin-like"/>
    <property type="match status" value="1"/>
</dbReference>
<feature type="domain" description="Thioredoxin" evidence="3">
    <location>
        <begin position="20"/>
        <end position="180"/>
    </location>
</feature>
<feature type="region of interest" description="Disordered" evidence="2">
    <location>
        <begin position="307"/>
        <end position="332"/>
    </location>
</feature>
<dbReference type="EMBL" id="BAAAPZ010000012">
    <property type="protein sequence ID" value="GAA2101861.1"/>
    <property type="molecule type" value="Genomic_DNA"/>
</dbReference>
<dbReference type="Pfam" id="PF01436">
    <property type="entry name" value="NHL"/>
    <property type="match status" value="1"/>
</dbReference>
<feature type="region of interest" description="Disordered" evidence="2">
    <location>
        <begin position="1"/>
        <end position="42"/>
    </location>
</feature>
<gene>
    <name evidence="4" type="ORF">GCM10009823_24870</name>
</gene>
<feature type="compositionally biased region" description="Low complexity" evidence="2">
    <location>
        <begin position="307"/>
        <end position="323"/>
    </location>
</feature>
<dbReference type="InterPro" id="IPR036249">
    <property type="entry name" value="Thioredoxin-like_sf"/>
</dbReference>
<accession>A0ABN2X2A6</accession>
<dbReference type="Gene3D" id="2.120.10.30">
    <property type="entry name" value="TolB, C-terminal domain"/>
    <property type="match status" value="2"/>
</dbReference>
<evidence type="ECO:0000256" key="2">
    <source>
        <dbReference type="SAM" id="MobiDB-lite"/>
    </source>
</evidence>
<protein>
    <submittedName>
        <fullName evidence="4">Thioredoxin-like domain-containing protein</fullName>
    </submittedName>
</protein>
<dbReference type="RefSeq" id="WP_344337582.1">
    <property type="nucleotide sequence ID" value="NZ_BAAAPZ010000012.1"/>
</dbReference>
<dbReference type="Gene3D" id="3.40.30.10">
    <property type="entry name" value="Glutaredoxin"/>
    <property type="match status" value="1"/>
</dbReference>
<evidence type="ECO:0000313" key="5">
    <source>
        <dbReference type="Proteomes" id="UP001500984"/>
    </source>
</evidence>
<keyword evidence="1" id="KW-0677">Repeat</keyword>
<proteinExistence type="predicted"/>
<dbReference type="PANTHER" id="PTHR46388:SF2">
    <property type="entry name" value="NHL REPEAT-CONTAINING PROTEIN 2"/>
    <property type="match status" value="1"/>
</dbReference>
<dbReference type="Proteomes" id="UP001500984">
    <property type="component" value="Unassembled WGS sequence"/>
</dbReference>
<dbReference type="InterPro" id="IPR011042">
    <property type="entry name" value="6-blade_b-propeller_TolB-like"/>
</dbReference>
<dbReference type="CDD" id="cd14951">
    <property type="entry name" value="NHL-2_like"/>
    <property type="match status" value="1"/>
</dbReference>
<reference evidence="4 5" key="1">
    <citation type="journal article" date="2019" name="Int. J. Syst. Evol. Microbiol.">
        <title>The Global Catalogue of Microorganisms (GCM) 10K type strain sequencing project: providing services to taxonomists for standard genome sequencing and annotation.</title>
        <authorList>
            <consortium name="The Broad Institute Genomics Platform"/>
            <consortium name="The Broad Institute Genome Sequencing Center for Infectious Disease"/>
            <person name="Wu L."/>
            <person name="Ma J."/>
        </authorList>
    </citation>
    <scope>NUCLEOTIDE SEQUENCE [LARGE SCALE GENOMIC DNA]</scope>
    <source>
        <strain evidence="4 5">JCM 15900</strain>
    </source>
</reference>
<dbReference type="PROSITE" id="PS51352">
    <property type="entry name" value="THIOREDOXIN_2"/>
    <property type="match status" value="1"/>
</dbReference>
<evidence type="ECO:0000313" key="4">
    <source>
        <dbReference type="EMBL" id="GAA2101861.1"/>
    </source>
</evidence>
<comment type="caution">
    <text evidence="4">The sequence shown here is derived from an EMBL/GenBank/DDBJ whole genome shotgun (WGS) entry which is preliminary data.</text>
</comment>
<feature type="compositionally biased region" description="Low complexity" evidence="2">
    <location>
        <begin position="17"/>
        <end position="34"/>
    </location>
</feature>
<organism evidence="4 5">
    <name type="scientific">Brevibacterium salitolerans</name>
    <dbReference type="NCBI Taxonomy" id="1403566"/>
    <lineage>
        <taxon>Bacteria</taxon>
        <taxon>Bacillati</taxon>
        <taxon>Actinomycetota</taxon>
        <taxon>Actinomycetes</taxon>
        <taxon>Micrococcales</taxon>
        <taxon>Brevibacteriaceae</taxon>
        <taxon>Brevibacterium</taxon>
    </lineage>
</organism>
<dbReference type="SUPFAM" id="SSF101898">
    <property type="entry name" value="NHL repeat"/>
    <property type="match status" value="1"/>
</dbReference>
<evidence type="ECO:0000259" key="3">
    <source>
        <dbReference type="PROSITE" id="PS51352"/>
    </source>
</evidence>
<name>A0ABN2X2A6_9MICO</name>
<dbReference type="InterPro" id="IPR013766">
    <property type="entry name" value="Thioredoxin_domain"/>
</dbReference>
<feature type="compositionally biased region" description="Polar residues" evidence="2">
    <location>
        <begin position="1"/>
        <end position="12"/>
    </location>
</feature>